<reference evidence="8" key="1">
    <citation type="journal article" date="2019" name="Int. J. Syst. Evol. Microbiol.">
        <title>The Global Catalogue of Microorganisms (GCM) 10K type strain sequencing project: providing services to taxonomists for standard genome sequencing and annotation.</title>
        <authorList>
            <consortium name="The Broad Institute Genomics Platform"/>
            <consortium name="The Broad Institute Genome Sequencing Center for Infectious Disease"/>
            <person name="Wu L."/>
            <person name="Ma J."/>
        </authorList>
    </citation>
    <scope>NUCLEOTIDE SEQUENCE [LARGE SCALE GENOMIC DNA]</scope>
    <source>
        <strain evidence="8">CCUG 56607</strain>
    </source>
</reference>
<dbReference type="Pfam" id="PF02630">
    <property type="entry name" value="SCO1-SenC"/>
    <property type="match status" value="1"/>
</dbReference>
<keyword evidence="2" id="KW-0677">Repeat</keyword>
<dbReference type="PRINTS" id="PR01415">
    <property type="entry name" value="ANKYRIN"/>
</dbReference>
<evidence type="ECO:0000313" key="8">
    <source>
        <dbReference type="Proteomes" id="UP001596990"/>
    </source>
</evidence>
<dbReference type="Gene3D" id="3.40.30.10">
    <property type="entry name" value="Glutaredoxin"/>
    <property type="match status" value="1"/>
</dbReference>
<feature type="region of interest" description="Disordered" evidence="5">
    <location>
        <begin position="397"/>
        <end position="419"/>
    </location>
</feature>
<sequence>MKLQSITALIFTGLLMGCADASGITSSDSGIAATDLQPVSVSDLSDEEILNIYEQGREGEYNDYGDFVEESVRMIEFSMEELLRVAPAVKEGAANDATIDHYETALRTVRHHIKQGVEKEDIPALLREAHLVYVDYLHGMEKVMQTIEEDDVNQSEVWQGIYIDAKREFTLVEDAFDQMESEFFARVNLLLEDKRHTQGDTEENVEESYVGDESTEEMQVEAVEELDLFVLVNNGDGEGVRKALEQGENPNINQVSGETPLELTARHGHVDMMQALLNHGADPNKSNNQVAATPLEEAIWNREDAKTVVSILQMVELLLDYGADVNHINDNSDIEGKVSTALMTAVQFNYEPVIELLLEHEADPYMVVNGGRSAYSIAEERGYSNVLDLMKKYAGNPPQKKVETDKNSDVREVPDFNFPNQDGGSISNDALFGETWMGVLIDTKHNATTNIPLLVKMKQVQHQLASSYLAPTIVAFTVRPEYDSSDRLKEFKQSIGFESEDIHFVSPDSHEVIRTFAREAFQSPMTEDGDRYIYSYSIIYVNGNGVIVDKFPGQLDIDKIVEGIKKHH</sequence>
<dbReference type="RefSeq" id="WP_386060294.1">
    <property type="nucleotide sequence ID" value="NZ_JBHTKL010000005.1"/>
</dbReference>
<evidence type="ECO:0000256" key="2">
    <source>
        <dbReference type="ARBA" id="ARBA00022737"/>
    </source>
</evidence>
<keyword evidence="6" id="KW-0732">Signal</keyword>
<dbReference type="InterPro" id="IPR002110">
    <property type="entry name" value="Ankyrin_rpt"/>
</dbReference>
<organism evidence="7 8">
    <name type="scientific">Thalassobacillus hwangdonensis</name>
    <dbReference type="NCBI Taxonomy" id="546108"/>
    <lineage>
        <taxon>Bacteria</taxon>
        <taxon>Bacillati</taxon>
        <taxon>Bacillota</taxon>
        <taxon>Bacilli</taxon>
        <taxon>Bacillales</taxon>
        <taxon>Bacillaceae</taxon>
        <taxon>Thalassobacillus</taxon>
    </lineage>
</organism>
<evidence type="ECO:0000256" key="6">
    <source>
        <dbReference type="SAM" id="SignalP"/>
    </source>
</evidence>
<comment type="caution">
    <text evidence="7">The sequence shown here is derived from an EMBL/GenBank/DDBJ whole genome shotgun (WGS) entry which is preliminary data.</text>
</comment>
<dbReference type="Gene3D" id="1.25.40.20">
    <property type="entry name" value="Ankyrin repeat-containing domain"/>
    <property type="match status" value="1"/>
</dbReference>
<feature type="repeat" description="ANK" evidence="4">
    <location>
        <begin position="256"/>
        <end position="288"/>
    </location>
</feature>
<evidence type="ECO:0000256" key="4">
    <source>
        <dbReference type="PROSITE-ProRule" id="PRU00023"/>
    </source>
</evidence>
<evidence type="ECO:0000313" key="7">
    <source>
        <dbReference type="EMBL" id="MFD1019802.1"/>
    </source>
</evidence>
<dbReference type="PROSITE" id="PS51257">
    <property type="entry name" value="PROKAR_LIPOPROTEIN"/>
    <property type="match status" value="1"/>
</dbReference>
<feature type="compositionally biased region" description="Basic and acidic residues" evidence="5">
    <location>
        <begin position="400"/>
        <end position="414"/>
    </location>
</feature>
<dbReference type="PANTHER" id="PTHR24171">
    <property type="entry name" value="ANKYRIN REPEAT DOMAIN-CONTAINING PROTEIN 39-RELATED"/>
    <property type="match status" value="1"/>
</dbReference>
<name>A0ABW3L204_9BACI</name>
<protein>
    <submittedName>
        <fullName evidence="7">Ankyrin repeat domain-containing protein</fullName>
    </submittedName>
</protein>
<dbReference type="SUPFAM" id="SSF52833">
    <property type="entry name" value="Thioredoxin-like"/>
    <property type="match status" value="1"/>
</dbReference>
<dbReference type="SMART" id="SM00248">
    <property type="entry name" value="ANK"/>
    <property type="match status" value="4"/>
</dbReference>
<dbReference type="PANTHER" id="PTHR24171:SF8">
    <property type="entry name" value="BRCA1-ASSOCIATED RING DOMAIN PROTEIN 1"/>
    <property type="match status" value="1"/>
</dbReference>
<dbReference type="InterPro" id="IPR036249">
    <property type="entry name" value="Thioredoxin-like_sf"/>
</dbReference>
<evidence type="ECO:0000256" key="1">
    <source>
        <dbReference type="ARBA" id="ARBA00010996"/>
    </source>
</evidence>
<dbReference type="Pfam" id="PF00023">
    <property type="entry name" value="Ank"/>
    <property type="match status" value="1"/>
</dbReference>
<dbReference type="InterPro" id="IPR036770">
    <property type="entry name" value="Ankyrin_rpt-contain_sf"/>
</dbReference>
<dbReference type="SUPFAM" id="SSF48403">
    <property type="entry name" value="Ankyrin repeat"/>
    <property type="match status" value="1"/>
</dbReference>
<accession>A0ABW3L204</accession>
<evidence type="ECO:0000256" key="3">
    <source>
        <dbReference type="ARBA" id="ARBA00023043"/>
    </source>
</evidence>
<keyword evidence="8" id="KW-1185">Reference proteome</keyword>
<dbReference type="PROSITE" id="PS50297">
    <property type="entry name" value="ANK_REP_REGION"/>
    <property type="match status" value="1"/>
</dbReference>
<dbReference type="Proteomes" id="UP001596990">
    <property type="component" value="Unassembled WGS sequence"/>
</dbReference>
<feature type="signal peptide" evidence="6">
    <location>
        <begin position="1"/>
        <end position="21"/>
    </location>
</feature>
<dbReference type="PROSITE" id="PS50088">
    <property type="entry name" value="ANK_REPEAT"/>
    <property type="match status" value="1"/>
</dbReference>
<keyword evidence="3 4" id="KW-0040">ANK repeat</keyword>
<feature type="chain" id="PRO_5045379134" evidence="6">
    <location>
        <begin position="22"/>
        <end position="568"/>
    </location>
</feature>
<dbReference type="Pfam" id="PF12796">
    <property type="entry name" value="Ank_2"/>
    <property type="match status" value="1"/>
</dbReference>
<dbReference type="InterPro" id="IPR003782">
    <property type="entry name" value="SCO1/SenC"/>
</dbReference>
<comment type="similarity">
    <text evidence="1">Belongs to the SCO1/2 family.</text>
</comment>
<evidence type="ECO:0000256" key="5">
    <source>
        <dbReference type="SAM" id="MobiDB-lite"/>
    </source>
</evidence>
<gene>
    <name evidence="7" type="ORF">ACFQ2J_11515</name>
</gene>
<proteinExistence type="inferred from homology"/>
<dbReference type="EMBL" id="JBHTKL010000005">
    <property type="protein sequence ID" value="MFD1019802.1"/>
    <property type="molecule type" value="Genomic_DNA"/>
</dbReference>